<sequence length="71" mass="8364">MNRDVSPMTVMPLFGWPEQREIDVLQAKRDELAARAAKLPRFSHKRIELEVRLKALTEEQLRISNRINHGR</sequence>
<accession>A0A546XQQ7</accession>
<proteinExistence type="predicted"/>
<comment type="caution">
    <text evidence="1">The sequence shown here is derived from an EMBL/GenBank/DDBJ whole genome shotgun (WGS) entry which is preliminary data.</text>
</comment>
<name>A0A546XQQ7_RHIRH</name>
<dbReference type="OrthoDB" id="8293265at2"/>
<reference evidence="1 2" key="1">
    <citation type="journal article" date="2019" name="Appl. Microbiol. Biotechnol.">
        <title>Differential efficiency of wild type rhizogenic strains for rol gene transformation of plants.</title>
        <authorList>
            <person name="Desmet S."/>
            <person name="De Keyser E."/>
            <person name="Van Vaerenbergh J."/>
            <person name="Baeyen S."/>
            <person name="Van Huylenbroeck J."/>
            <person name="Geelen D."/>
            <person name="Dhooghe E."/>
        </authorList>
    </citation>
    <scope>NUCLEOTIDE SEQUENCE [LARGE SCALE GENOMIC DNA]</scope>
    <source>
        <strain evidence="1 2">GBBC3284</strain>
    </source>
</reference>
<dbReference type="Proteomes" id="UP000315434">
    <property type="component" value="Unassembled WGS sequence"/>
</dbReference>
<dbReference type="AlphaFoldDB" id="A0A546XQQ7"/>
<evidence type="ECO:0000313" key="2">
    <source>
        <dbReference type="Proteomes" id="UP000315434"/>
    </source>
</evidence>
<dbReference type="RefSeq" id="WP_035243578.1">
    <property type="nucleotide sequence ID" value="NZ_SGNY01000001.1"/>
</dbReference>
<organism evidence="1 2">
    <name type="scientific">Rhizobium rhizogenes</name>
    <name type="common">Agrobacterium rhizogenes</name>
    <dbReference type="NCBI Taxonomy" id="359"/>
    <lineage>
        <taxon>Bacteria</taxon>
        <taxon>Pseudomonadati</taxon>
        <taxon>Pseudomonadota</taxon>
        <taxon>Alphaproteobacteria</taxon>
        <taxon>Hyphomicrobiales</taxon>
        <taxon>Rhizobiaceae</taxon>
        <taxon>Rhizobium/Agrobacterium group</taxon>
        <taxon>Rhizobium</taxon>
    </lineage>
</organism>
<protein>
    <submittedName>
        <fullName evidence="1">Uncharacterized protein</fullName>
    </submittedName>
</protein>
<evidence type="ECO:0000313" key="1">
    <source>
        <dbReference type="EMBL" id="TRB03065.1"/>
    </source>
</evidence>
<dbReference type="EMBL" id="SGNY01000001">
    <property type="protein sequence ID" value="TRB03065.1"/>
    <property type="molecule type" value="Genomic_DNA"/>
</dbReference>
<gene>
    <name evidence="1" type="ORF">EXN68_05335</name>
</gene>